<gene>
    <name evidence="1" type="ORF">METZ01_LOCUS283957</name>
</gene>
<dbReference type="PANTHER" id="PTHR30619">
    <property type="entry name" value="DNA INTERNALIZATION/COMPETENCE PROTEIN COMEC/REC2"/>
    <property type="match status" value="1"/>
</dbReference>
<reference evidence="1" key="1">
    <citation type="submission" date="2018-05" db="EMBL/GenBank/DDBJ databases">
        <authorList>
            <person name="Lanie J.A."/>
            <person name="Ng W.-L."/>
            <person name="Kazmierczak K.M."/>
            <person name="Andrzejewski T.M."/>
            <person name="Davidsen T.M."/>
            <person name="Wayne K.J."/>
            <person name="Tettelin H."/>
            <person name="Glass J.I."/>
            <person name="Rusch D."/>
            <person name="Podicherti R."/>
            <person name="Tsui H.-C.T."/>
            <person name="Winkler M.E."/>
        </authorList>
    </citation>
    <scope>NUCLEOTIDE SEQUENCE</scope>
</reference>
<proteinExistence type="predicted"/>
<protein>
    <submittedName>
        <fullName evidence="1">Uncharacterized protein</fullName>
    </submittedName>
</protein>
<dbReference type="PANTHER" id="PTHR30619:SF1">
    <property type="entry name" value="RECOMBINATION PROTEIN 2"/>
    <property type="match status" value="1"/>
</dbReference>
<dbReference type="AlphaFoldDB" id="A0A382L5D6"/>
<dbReference type="EMBL" id="UINC01084445">
    <property type="protein sequence ID" value="SVC31103.1"/>
    <property type="molecule type" value="Genomic_DNA"/>
</dbReference>
<evidence type="ECO:0000313" key="1">
    <source>
        <dbReference type="EMBL" id="SVC31103.1"/>
    </source>
</evidence>
<dbReference type="Gene3D" id="3.60.15.10">
    <property type="entry name" value="Ribonuclease Z/Hydroxyacylglutathione hydrolase-like"/>
    <property type="match status" value="1"/>
</dbReference>
<feature type="non-terminal residue" evidence="1">
    <location>
        <position position="1"/>
    </location>
</feature>
<dbReference type="InterPro" id="IPR052159">
    <property type="entry name" value="Competence_DNA_uptake"/>
</dbReference>
<dbReference type="InterPro" id="IPR036866">
    <property type="entry name" value="RibonucZ/Hydroxyglut_hydro"/>
</dbReference>
<dbReference type="SUPFAM" id="SSF56281">
    <property type="entry name" value="Metallo-hydrolase/oxidoreductase"/>
    <property type="match status" value="1"/>
</dbReference>
<organism evidence="1">
    <name type="scientific">marine metagenome</name>
    <dbReference type="NCBI Taxonomy" id="408172"/>
    <lineage>
        <taxon>unclassified sequences</taxon>
        <taxon>metagenomes</taxon>
        <taxon>ecological metagenomes</taxon>
    </lineage>
</organism>
<name>A0A382L5D6_9ZZZZ</name>
<sequence>GMRSSTIPAFLGQVSPAVAVISAGSGNQFGHPHPEVANRLEEALGLEGIFRTDRQGIVELITDGTDLWVSTEKDYP</sequence>
<accession>A0A382L5D6</accession>